<evidence type="ECO:0000256" key="2">
    <source>
        <dbReference type="SAM" id="MobiDB-lite"/>
    </source>
</evidence>
<keyword evidence="1" id="KW-0863">Zinc-finger</keyword>
<dbReference type="PROSITE" id="PS00028">
    <property type="entry name" value="ZINC_FINGER_C2H2_1"/>
    <property type="match status" value="2"/>
</dbReference>
<name>A0ABN7SVY9_OIKDI</name>
<feature type="region of interest" description="Disordered" evidence="2">
    <location>
        <begin position="65"/>
        <end position="92"/>
    </location>
</feature>
<sequence length="246" mass="27279">MTSSSDSFENITFQLPVDELGNLEFLAGLISPELSSPDSQQLLPSLECPSSSGYNSTCSSADYYSSNTSSSNSSTSGSSGLTPPPIEGFYHHPSPTPYSPYPAYYPPANQQFFFPENFSPNQPASFDLQAFQSSINSYLQSAEIPSQNAPNLRMEKSKLKNRRASRSKCPCFKCCHARAHQIPSPTYHACIVKSCQKTYTRPAHLRNHLKSHDNDGRLQCEICSVNFISSDLLISHMFEHGQEMKN</sequence>
<organism evidence="4 5">
    <name type="scientific">Oikopleura dioica</name>
    <name type="common">Tunicate</name>
    <dbReference type="NCBI Taxonomy" id="34765"/>
    <lineage>
        <taxon>Eukaryota</taxon>
        <taxon>Metazoa</taxon>
        <taxon>Chordata</taxon>
        <taxon>Tunicata</taxon>
        <taxon>Appendicularia</taxon>
        <taxon>Copelata</taxon>
        <taxon>Oikopleuridae</taxon>
        <taxon>Oikopleura</taxon>
    </lineage>
</organism>
<evidence type="ECO:0000313" key="5">
    <source>
        <dbReference type="Proteomes" id="UP001158576"/>
    </source>
</evidence>
<gene>
    <name evidence="4" type="ORF">OKIOD_LOCUS11094</name>
</gene>
<dbReference type="SUPFAM" id="SSF57667">
    <property type="entry name" value="beta-beta-alpha zinc fingers"/>
    <property type="match status" value="1"/>
</dbReference>
<feature type="domain" description="C2H2-type" evidence="3">
    <location>
        <begin position="218"/>
        <end position="245"/>
    </location>
</feature>
<accession>A0ABN7SVY9</accession>
<dbReference type="Pfam" id="PF12874">
    <property type="entry name" value="zf-met"/>
    <property type="match status" value="2"/>
</dbReference>
<keyword evidence="5" id="KW-1185">Reference proteome</keyword>
<feature type="domain" description="C2H2-type" evidence="3">
    <location>
        <begin position="188"/>
        <end position="217"/>
    </location>
</feature>
<dbReference type="InterPro" id="IPR036236">
    <property type="entry name" value="Znf_C2H2_sf"/>
</dbReference>
<evidence type="ECO:0000313" key="4">
    <source>
        <dbReference type="EMBL" id="CAG5105655.1"/>
    </source>
</evidence>
<dbReference type="InterPro" id="IPR013087">
    <property type="entry name" value="Znf_C2H2_type"/>
</dbReference>
<dbReference type="Gene3D" id="3.30.160.60">
    <property type="entry name" value="Classic Zinc Finger"/>
    <property type="match status" value="1"/>
</dbReference>
<proteinExistence type="predicted"/>
<dbReference type="EMBL" id="OU015566">
    <property type="protein sequence ID" value="CAG5105655.1"/>
    <property type="molecule type" value="Genomic_DNA"/>
</dbReference>
<protein>
    <submittedName>
        <fullName evidence="4">Oidioi.mRNA.OKI2018_I69.chr1.g2329.t1.cds</fullName>
    </submittedName>
</protein>
<dbReference type="SMART" id="SM00355">
    <property type="entry name" value="ZnF_C2H2"/>
    <property type="match status" value="2"/>
</dbReference>
<reference evidence="4 5" key="1">
    <citation type="submission" date="2021-04" db="EMBL/GenBank/DDBJ databases">
        <authorList>
            <person name="Bliznina A."/>
        </authorList>
    </citation>
    <scope>NUCLEOTIDE SEQUENCE [LARGE SCALE GENOMIC DNA]</scope>
</reference>
<keyword evidence="1" id="KW-0862">Zinc</keyword>
<evidence type="ECO:0000259" key="3">
    <source>
        <dbReference type="PROSITE" id="PS50157"/>
    </source>
</evidence>
<evidence type="ECO:0000256" key="1">
    <source>
        <dbReference type="PROSITE-ProRule" id="PRU00042"/>
    </source>
</evidence>
<keyword evidence="1" id="KW-0479">Metal-binding</keyword>
<dbReference type="PROSITE" id="PS50157">
    <property type="entry name" value="ZINC_FINGER_C2H2_2"/>
    <property type="match status" value="2"/>
</dbReference>
<dbReference type="Proteomes" id="UP001158576">
    <property type="component" value="Chromosome 1"/>
</dbReference>
<feature type="compositionally biased region" description="Low complexity" evidence="2">
    <location>
        <begin position="65"/>
        <end position="80"/>
    </location>
</feature>